<dbReference type="HOGENOM" id="CLU_105134_2_0_1"/>
<dbReference type="CDD" id="cd23507">
    <property type="entry name" value="hydrophobin_I"/>
    <property type="match status" value="1"/>
</dbReference>
<dbReference type="GeneID" id="4708970"/>
<keyword evidence="2" id="KW-0134">Cell wall</keyword>
<keyword evidence="2" id="KW-0964">Secreted</keyword>
<dbReference type="GO" id="GO:0009277">
    <property type="term" value="C:fungal-type cell wall"/>
    <property type="evidence" value="ECO:0007669"/>
    <property type="project" value="InterPro"/>
</dbReference>
<dbReference type="eggNOG" id="ENOG502SZE8">
    <property type="taxonomic scope" value="Eukaryota"/>
</dbReference>
<reference evidence="3 4" key="1">
    <citation type="journal article" date="2008" name="PLoS Genet.">
        <title>Genomic islands in the pathogenic filamentous fungus Aspergillus fumigatus.</title>
        <authorList>
            <person name="Fedorova N.D."/>
            <person name="Khaldi N."/>
            <person name="Joardar V.S."/>
            <person name="Maiti R."/>
            <person name="Amedeo P."/>
            <person name="Anderson M.J."/>
            <person name="Crabtree J."/>
            <person name="Silva J.C."/>
            <person name="Badger J.H."/>
            <person name="Albarraq A."/>
            <person name="Angiuoli S."/>
            <person name="Bussey H."/>
            <person name="Bowyer P."/>
            <person name="Cotty P.J."/>
            <person name="Dyer P.S."/>
            <person name="Egan A."/>
            <person name="Galens K."/>
            <person name="Fraser-Liggett C.M."/>
            <person name="Haas B.J."/>
            <person name="Inman J.M."/>
            <person name="Kent R."/>
            <person name="Lemieux S."/>
            <person name="Malavazi I."/>
            <person name="Orvis J."/>
            <person name="Roemer T."/>
            <person name="Ronning C.M."/>
            <person name="Sundaram J.P."/>
            <person name="Sutton G."/>
            <person name="Turner G."/>
            <person name="Venter J.C."/>
            <person name="White O.R."/>
            <person name="Whitty B.R."/>
            <person name="Youngman P."/>
            <person name="Wolfe K.H."/>
            <person name="Goldman G.H."/>
            <person name="Wortman J.R."/>
            <person name="Jiang B."/>
            <person name="Denning D.W."/>
            <person name="Nierman W.C."/>
        </authorList>
    </citation>
    <scope>NUCLEOTIDE SEQUENCE [LARGE SCALE GENOMIC DNA]</scope>
    <source>
        <strain evidence="4">ATCC 1007 / CBS 513.65 / DSM 816 / NCTC 3887 / NRRL 1</strain>
    </source>
</reference>
<dbReference type="VEuPathDB" id="FungiDB:ACLA_059220"/>
<comment type="similarity">
    <text evidence="2">Belongs to the fungal hydrophobin family.</text>
</comment>
<gene>
    <name evidence="3" type="ORF">ACLA_059220</name>
</gene>
<keyword evidence="2" id="KW-0732">Signal</keyword>
<keyword evidence="4" id="KW-1185">Reference proteome</keyword>
<feature type="signal peptide" evidence="2">
    <location>
        <begin position="1"/>
        <end position="19"/>
    </location>
</feature>
<dbReference type="OMA" id="CCDQNNY"/>
<name>A1C4B9_ASPCL</name>
<evidence type="ECO:0000313" key="4">
    <source>
        <dbReference type="Proteomes" id="UP000006701"/>
    </source>
</evidence>
<comment type="subcellular location">
    <subcellularLocation>
        <location evidence="2">Secreted</location>
        <location evidence="2">Cell wall</location>
    </subcellularLocation>
</comment>
<keyword evidence="1 2" id="KW-1015">Disulfide bond</keyword>
<dbReference type="KEGG" id="act:ACLA_059220"/>
<proteinExistence type="inferred from homology"/>
<evidence type="ECO:0000256" key="1">
    <source>
        <dbReference type="ARBA" id="ARBA00023157"/>
    </source>
</evidence>
<dbReference type="EMBL" id="DS026990">
    <property type="protein sequence ID" value="EAW15259.1"/>
    <property type="molecule type" value="Genomic_DNA"/>
</dbReference>
<dbReference type="Proteomes" id="UP000006701">
    <property type="component" value="Unassembled WGS sequence"/>
</dbReference>
<dbReference type="Pfam" id="PF01185">
    <property type="entry name" value="Hydrophobin"/>
    <property type="match status" value="1"/>
</dbReference>
<sequence length="105" mass="10633">MLSRTIFVAIIGAVATVSAQNTGSCNTGTLQCCNQVDDSKNLSARLTGLLDILGIDANNLSGLVGANYAGVAVIGQQSCSAQPVCCTNNNFNGLVALGCTPIDIL</sequence>
<dbReference type="SMR" id="A1C4B9"/>
<dbReference type="RefSeq" id="XP_001276685.1">
    <property type="nucleotide sequence ID" value="XM_001276684.1"/>
</dbReference>
<dbReference type="AlphaFoldDB" id="A1C4B9"/>
<dbReference type="OrthoDB" id="4503395at2759"/>
<organism evidence="3 4">
    <name type="scientific">Aspergillus clavatus (strain ATCC 1007 / CBS 513.65 / DSM 816 / NCTC 3887 / NRRL 1 / QM 1276 / 107)</name>
    <dbReference type="NCBI Taxonomy" id="344612"/>
    <lineage>
        <taxon>Eukaryota</taxon>
        <taxon>Fungi</taxon>
        <taxon>Dikarya</taxon>
        <taxon>Ascomycota</taxon>
        <taxon>Pezizomycotina</taxon>
        <taxon>Eurotiomycetes</taxon>
        <taxon>Eurotiomycetidae</taxon>
        <taxon>Eurotiales</taxon>
        <taxon>Aspergillaceae</taxon>
        <taxon>Aspergillus</taxon>
        <taxon>Aspergillus subgen. Fumigati</taxon>
    </lineage>
</organism>
<evidence type="ECO:0000313" key="3">
    <source>
        <dbReference type="EMBL" id="EAW15259.1"/>
    </source>
</evidence>
<dbReference type="GO" id="GO:0005199">
    <property type="term" value="F:structural constituent of cell wall"/>
    <property type="evidence" value="ECO:0007669"/>
    <property type="project" value="InterPro"/>
</dbReference>
<feature type="chain" id="PRO_5013985938" description="Hydrophobin" evidence="2">
    <location>
        <begin position="20"/>
        <end position="105"/>
    </location>
</feature>
<dbReference type="InterPro" id="IPR001338">
    <property type="entry name" value="Class_I_Hydrophobin"/>
</dbReference>
<protein>
    <recommendedName>
        <fullName evidence="2">Hydrophobin</fullName>
    </recommendedName>
</protein>
<accession>A1C4B9</accession>
<dbReference type="SMART" id="SM00075">
    <property type="entry name" value="HYDRO"/>
    <property type="match status" value="1"/>
</dbReference>
<evidence type="ECO:0000256" key="2">
    <source>
        <dbReference type="RuleBase" id="RU365009"/>
    </source>
</evidence>